<name>A0A5C0E201_GALME</name>
<dbReference type="Gene3D" id="1.10.238.20">
    <property type="entry name" value="Pheromone/general odorant binding protein domain"/>
    <property type="match status" value="1"/>
</dbReference>
<dbReference type="GO" id="GO:0035275">
    <property type="term" value="F:dibutyl phthalate binding"/>
    <property type="evidence" value="ECO:0007669"/>
    <property type="project" value="TreeGrafter"/>
</dbReference>
<evidence type="ECO:0000256" key="1">
    <source>
        <dbReference type="ARBA" id="ARBA00004613"/>
    </source>
</evidence>
<dbReference type="Pfam" id="PF01395">
    <property type="entry name" value="PBP_GOBP"/>
    <property type="match status" value="1"/>
</dbReference>
<dbReference type="EMBL" id="MK514052">
    <property type="protein sequence ID" value="QEI46786.1"/>
    <property type="molecule type" value="mRNA"/>
</dbReference>
<evidence type="ECO:0000313" key="5">
    <source>
        <dbReference type="EMBL" id="QEI46786.1"/>
    </source>
</evidence>
<comment type="subcellular location">
    <subcellularLocation>
        <location evidence="1">Secreted</location>
    </subcellularLocation>
</comment>
<dbReference type="GO" id="GO:0005549">
    <property type="term" value="F:odorant binding"/>
    <property type="evidence" value="ECO:0007669"/>
    <property type="project" value="InterPro"/>
</dbReference>
<dbReference type="SUPFAM" id="SSF47565">
    <property type="entry name" value="Insect pheromone/odorant-binding proteins"/>
    <property type="match status" value="1"/>
</dbReference>
<comment type="similarity">
    <text evidence="2">Belongs to the PBP/GOBP family.</text>
</comment>
<organism evidence="5">
    <name type="scientific">Galleria mellonella</name>
    <name type="common">Greater wax moth</name>
    <dbReference type="NCBI Taxonomy" id="7137"/>
    <lineage>
        <taxon>Eukaryota</taxon>
        <taxon>Metazoa</taxon>
        <taxon>Ecdysozoa</taxon>
        <taxon>Arthropoda</taxon>
        <taxon>Hexapoda</taxon>
        <taxon>Insecta</taxon>
        <taxon>Pterygota</taxon>
        <taxon>Neoptera</taxon>
        <taxon>Endopterygota</taxon>
        <taxon>Lepidoptera</taxon>
        <taxon>Glossata</taxon>
        <taxon>Ditrysia</taxon>
        <taxon>Pyraloidea</taxon>
        <taxon>Pyralidae</taxon>
        <taxon>Galleriinae</taxon>
        <taxon>Galleria</taxon>
    </lineage>
</organism>
<evidence type="ECO:0000256" key="2">
    <source>
        <dbReference type="ARBA" id="ARBA00008098"/>
    </source>
</evidence>
<dbReference type="CDD" id="cd23992">
    <property type="entry name" value="PBP_GOBP"/>
    <property type="match status" value="1"/>
</dbReference>
<evidence type="ECO:0000256" key="3">
    <source>
        <dbReference type="ARBA" id="ARBA00022525"/>
    </source>
</evidence>
<dbReference type="InterPro" id="IPR036728">
    <property type="entry name" value="PBP_GOBP_sf"/>
</dbReference>
<keyword evidence="3" id="KW-0964">Secreted</keyword>
<dbReference type="GO" id="GO:0007608">
    <property type="term" value="P:sensory perception of smell"/>
    <property type="evidence" value="ECO:0007669"/>
    <property type="project" value="TreeGrafter"/>
</dbReference>
<feature type="chain" id="PRO_5044618645" evidence="4">
    <location>
        <begin position="19"/>
        <end position="139"/>
    </location>
</feature>
<dbReference type="SMR" id="A0A5C0E201"/>
<dbReference type="PANTHER" id="PTHR21364:SF1">
    <property type="entry name" value="GENERAL ODORANT-BINDING PROTEIN LUSH"/>
    <property type="match status" value="1"/>
</dbReference>
<dbReference type="AlphaFoldDB" id="A0A5C0E201"/>
<dbReference type="KEGG" id="gmw:113512818"/>
<evidence type="ECO:0000256" key="4">
    <source>
        <dbReference type="SAM" id="SignalP"/>
    </source>
</evidence>
<protein>
    <submittedName>
        <fullName evidence="5">Odorant-binding protein 2</fullName>
    </submittedName>
</protein>
<dbReference type="SMART" id="SM00708">
    <property type="entry name" value="PhBP"/>
    <property type="match status" value="1"/>
</dbReference>
<dbReference type="GO" id="GO:0042048">
    <property type="term" value="P:olfactory behavior"/>
    <property type="evidence" value="ECO:0007669"/>
    <property type="project" value="TreeGrafter"/>
</dbReference>
<dbReference type="GO" id="GO:0005576">
    <property type="term" value="C:extracellular region"/>
    <property type="evidence" value="ECO:0007669"/>
    <property type="project" value="UniProtKB-SubCell"/>
</dbReference>
<dbReference type="InterPro" id="IPR006170">
    <property type="entry name" value="PBP/GOBP"/>
</dbReference>
<reference evidence="5" key="1">
    <citation type="submission" date="2019-02" db="EMBL/GenBank/DDBJ databases">
        <title>Identification of putative odorant-binding protein and chemosensory protein genes in Galleria mellonella.</title>
        <authorList>
            <person name="Liu S."/>
            <person name="Jiang X.-C."/>
            <person name="Jiang X.-Y."/>
        </authorList>
    </citation>
    <scope>NUCLEOTIDE SEQUENCE</scope>
    <source>
        <strain evidence="5">HF</strain>
    </source>
</reference>
<keyword evidence="4" id="KW-0732">Signal</keyword>
<accession>A0A5C0E201</accession>
<proteinExistence type="evidence at transcript level"/>
<feature type="signal peptide" evidence="4">
    <location>
        <begin position="1"/>
        <end position="18"/>
    </location>
</feature>
<dbReference type="PANTHER" id="PTHR21364">
    <property type="entry name" value="GENERAL ODORANT-BINDING PROTEIN 19A"/>
    <property type="match status" value="1"/>
</dbReference>
<dbReference type="FunFam" id="1.10.238.20:FF:000001">
    <property type="entry name" value="General odorant-binding protein lush"/>
    <property type="match status" value="1"/>
</dbReference>
<sequence>MILIAAAKFLLLLAFCEAMTMKQIKNTGKMMRKQCQPKNNVEDEKIDPINDGVFIDEKEVKCYMACIMKMANAIKNGKLNFEAALKQADLLLPEEIKQPAKDAIVACRKVPDAYKDICDAVFHVTKCIYNQNPAIFYFP</sequence>